<dbReference type="EMBL" id="QHHQ01000001">
    <property type="protein sequence ID" value="RAI03195.1"/>
    <property type="molecule type" value="Genomic_DNA"/>
</dbReference>
<feature type="domain" description="UspA" evidence="2">
    <location>
        <begin position="1"/>
        <end position="145"/>
    </location>
</feature>
<dbReference type="RefSeq" id="WP_111341666.1">
    <property type="nucleotide sequence ID" value="NZ_QHHQ01000001.1"/>
</dbReference>
<dbReference type="Gene3D" id="3.40.50.620">
    <property type="entry name" value="HUPs"/>
    <property type="match status" value="1"/>
</dbReference>
<sequence length="145" mass="15965">MFKRILVPCDGSTHASQALEKAVELQKLTGSELLLLTVYRHYSYLESTFSMVRPSEPESMDDVMREYAEDIGRKTKERAIALGADRPRGFVKNGPVARSIVAFAEEHGCDLVVIGKRGLGSIEEYLLGSVSHKVTGLARCPVLVV</sequence>
<dbReference type="Proteomes" id="UP000249590">
    <property type="component" value="Unassembled WGS sequence"/>
</dbReference>
<proteinExistence type="inferred from homology"/>
<dbReference type="CDD" id="cd00293">
    <property type="entry name" value="USP-like"/>
    <property type="match status" value="1"/>
</dbReference>
<dbReference type="Pfam" id="PF00582">
    <property type="entry name" value="Usp"/>
    <property type="match status" value="1"/>
</dbReference>
<accession>A0A8B2NYH7</accession>
<gene>
    <name evidence="3" type="ORF">DLJ53_01335</name>
</gene>
<dbReference type="InterPro" id="IPR014729">
    <property type="entry name" value="Rossmann-like_a/b/a_fold"/>
</dbReference>
<dbReference type="PANTHER" id="PTHR46268">
    <property type="entry name" value="STRESS RESPONSE PROTEIN NHAX"/>
    <property type="match status" value="1"/>
</dbReference>
<evidence type="ECO:0000259" key="2">
    <source>
        <dbReference type="Pfam" id="PF00582"/>
    </source>
</evidence>
<dbReference type="PANTHER" id="PTHR46268:SF6">
    <property type="entry name" value="UNIVERSAL STRESS PROTEIN UP12"/>
    <property type="match status" value="1"/>
</dbReference>
<protein>
    <submittedName>
        <fullName evidence="3">Universal stress protein UspA</fullName>
    </submittedName>
</protein>
<dbReference type="OrthoDB" id="5564966at2"/>
<dbReference type="InterPro" id="IPR006016">
    <property type="entry name" value="UspA"/>
</dbReference>
<comment type="caution">
    <text evidence="3">The sequence shown here is derived from an EMBL/GenBank/DDBJ whole genome shotgun (WGS) entry which is preliminary data.</text>
</comment>
<dbReference type="AlphaFoldDB" id="A0A8B2NYH7"/>
<evidence type="ECO:0000313" key="3">
    <source>
        <dbReference type="EMBL" id="RAI03195.1"/>
    </source>
</evidence>
<evidence type="ECO:0000313" key="4">
    <source>
        <dbReference type="Proteomes" id="UP000249590"/>
    </source>
</evidence>
<keyword evidence="4" id="KW-1185">Reference proteome</keyword>
<dbReference type="PRINTS" id="PR01438">
    <property type="entry name" value="UNVRSLSTRESS"/>
</dbReference>
<dbReference type="SUPFAM" id="SSF52402">
    <property type="entry name" value="Adenine nucleotide alpha hydrolases-like"/>
    <property type="match status" value="1"/>
</dbReference>
<organism evidence="3 4">
    <name type="scientific">Acuticoccus sediminis</name>
    <dbReference type="NCBI Taxonomy" id="2184697"/>
    <lineage>
        <taxon>Bacteria</taxon>
        <taxon>Pseudomonadati</taxon>
        <taxon>Pseudomonadota</taxon>
        <taxon>Alphaproteobacteria</taxon>
        <taxon>Hyphomicrobiales</taxon>
        <taxon>Amorphaceae</taxon>
        <taxon>Acuticoccus</taxon>
    </lineage>
</organism>
<dbReference type="InterPro" id="IPR006015">
    <property type="entry name" value="Universal_stress_UspA"/>
</dbReference>
<name>A0A8B2NYH7_9HYPH</name>
<evidence type="ECO:0000256" key="1">
    <source>
        <dbReference type="ARBA" id="ARBA00008791"/>
    </source>
</evidence>
<comment type="similarity">
    <text evidence="1">Belongs to the universal stress protein A family.</text>
</comment>
<reference evidence="3 4" key="1">
    <citation type="submission" date="2018-05" db="EMBL/GenBank/DDBJ databases">
        <title>Acuticoccus sediminis sp. nov., isolated from deep-sea sediment of Indian Ocean.</title>
        <authorList>
            <person name="Liu X."/>
            <person name="Lai Q."/>
            <person name="Du Y."/>
            <person name="Sun F."/>
            <person name="Zhang X."/>
            <person name="Wang S."/>
            <person name="Shao Z."/>
        </authorList>
    </citation>
    <scope>NUCLEOTIDE SEQUENCE [LARGE SCALE GENOMIC DNA]</scope>
    <source>
        <strain evidence="3 4">PTG4-2</strain>
    </source>
</reference>